<dbReference type="Proteomes" id="UP000228496">
    <property type="component" value="Unassembled WGS sequence"/>
</dbReference>
<keyword evidence="1" id="KW-0472">Membrane</keyword>
<protein>
    <submittedName>
        <fullName evidence="2">Uncharacterized protein</fullName>
    </submittedName>
</protein>
<keyword evidence="1" id="KW-0812">Transmembrane</keyword>
<dbReference type="EMBL" id="PCXQ01000005">
    <property type="protein sequence ID" value="PJE50734.1"/>
    <property type="molecule type" value="Genomic_DNA"/>
</dbReference>
<organism evidence="2 3">
    <name type="scientific">Candidatus Yanofskybacteria bacterium CG10_big_fil_rev_8_21_14_0_10_36_16</name>
    <dbReference type="NCBI Taxonomy" id="1975096"/>
    <lineage>
        <taxon>Bacteria</taxon>
        <taxon>Candidatus Yanofskyibacteriota</taxon>
    </lineage>
</organism>
<accession>A0A2J0Q710</accession>
<feature type="transmembrane region" description="Helical" evidence="1">
    <location>
        <begin position="106"/>
        <end position="127"/>
    </location>
</feature>
<sequence length="182" mass="21040">MNLLIILLILWKDLQSFLKTILIRFDFYYLCVKIKADMRYKVYAIILILFLFVTNMFSVFTIVPMDHSINLDCPIASMINGACPPSNSPIAVVSHHISGIMSLSQAVFIGGFNFSSIFLLAIFAFVFSGLIKASPEKKILSYTFVYRLRMEILEFFYSYKQKILFWSSIHNKRYFPGTLIRA</sequence>
<evidence type="ECO:0000256" key="1">
    <source>
        <dbReference type="SAM" id="Phobius"/>
    </source>
</evidence>
<evidence type="ECO:0000313" key="3">
    <source>
        <dbReference type="Proteomes" id="UP000228496"/>
    </source>
</evidence>
<name>A0A2J0Q710_9BACT</name>
<comment type="caution">
    <text evidence="2">The sequence shown here is derived from an EMBL/GenBank/DDBJ whole genome shotgun (WGS) entry which is preliminary data.</text>
</comment>
<gene>
    <name evidence="2" type="ORF">COV29_03300</name>
</gene>
<proteinExistence type="predicted"/>
<keyword evidence="1" id="KW-1133">Transmembrane helix</keyword>
<dbReference type="AlphaFoldDB" id="A0A2J0Q710"/>
<feature type="transmembrane region" description="Helical" evidence="1">
    <location>
        <begin position="40"/>
        <end position="63"/>
    </location>
</feature>
<evidence type="ECO:0000313" key="2">
    <source>
        <dbReference type="EMBL" id="PJE50734.1"/>
    </source>
</evidence>
<reference evidence="2 3" key="1">
    <citation type="submission" date="2017-09" db="EMBL/GenBank/DDBJ databases">
        <title>Depth-based differentiation of microbial function through sediment-hosted aquifers and enrichment of novel symbionts in the deep terrestrial subsurface.</title>
        <authorList>
            <person name="Probst A.J."/>
            <person name="Ladd B."/>
            <person name="Jarett J.K."/>
            <person name="Geller-Mcgrath D.E."/>
            <person name="Sieber C.M."/>
            <person name="Emerson J.B."/>
            <person name="Anantharaman K."/>
            <person name="Thomas B.C."/>
            <person name="Malmstrom R."/>
            <person name="Stieglmeier M."/>
            <person name="Klingl A."/>
            <person name="Woyke T."/>
            <person name="Ryan C.M."/>
            <person name="Banfield J.F."/>
        </authorList>
    </citation>
    <scope>NUCLEOTIDE SEQUENCE [LARGE SCALE GENOMIC DNA]</scope>
    <source>
        <strain evidence="2">CG10_big_fil_rev_8_21_14_0_10_36_16</strain>
    </source>
</reference>